<evidence type="ECO:0000313" key="5">
    <source>
        <dbReference type="Proteomes" id="UP000231990"/>
    </source>
</evidence>
<sequence length="233" mass="26938">MKGIIPFREELTLQVQNHSVLEQNPWLREKARRMEREDLILWLKQEYFVSVSFVNWFLQTAAIADSVASKIVLVQNIWEELGEGSEENSHVFILKKFLMQMGEVVSEDDLLPETASYLKLMNETTTTDFYAALGALGPANEYLLKLEYGRMYRSFKELKSRVVLPEGKFFEVNLEADESHSEKMFRLIEVAATTEEQRESVRRGNLAALDARLVFYQGLLRLSGSNCFQEIHS</sequence>
<dbReference type="Gene3D" id="1.20.910.10">
    <property type="entry name" value="Heme oxygenase-like"/>
    <property type="match status" value="1"/>
</dbReference>
<evidence type="ECO:0000313" key="2">
    <source>
        <dbReference type="EMBL" id="PJZ69007.1"/>
    </source>
</evidence>
<comment type="caution">
    <text evidence="3">The sequence shown here is derived from an EMBL/GenBank/DDBJ whole genome shotgun (WGS) entry which is preliminary data.</text>
</comment>
<proteinExistence type="predicted"/>
<accession>A0A2M9ZQ02</accession>
<name>A0A2M9ZQ02_9LEPT</name>
<evidence type="ECO:0000313" key="3">
    <source>
        <dbReference type="EMBL" id="PJZ74124.1"/>
    </source>
</evidence>
<evidence type="ECO:0000256" key="1">
    <source>
        <dbReference type="ARBA" id="ARBA00023002"/>
    </source>
</evidence>
<dbReference type="InterPro" id="IPR016084">
    <property type="entry name" value="Haem_Oase-like_multi-hlx"/>
</dbReference>
<dbReference type="SMART" id="SM01236">
    <property type="entry name" value="Haem_oxygenase_2"/>
    <property type="match status" value="1"/>
</dbReference>
<dbReference type="EMBL" id="NPDY01000013">
    <property type="protein sequence ID" value="PJZ69007.1"/>
    <property type="molecule type" value="Genomic_DNA"/>
</dbReference>
<dbReference type="PANTHER" id="PTHR40279:SF3">
    <property type="entry name" value="4-AMINOBENZOATE SYNTHASE"/>
    <property type="match status" value="1"/>
</dbReference>
<dbReference type="Pfam" id="PF14518">
    <property type="entry name" value="Haem_oxygenas_2"/>
    <property type="match status" value="1"/>
</dbReference>
<evidence type="ECO:0000313" key="4">
    <source>
        <dbReference type="Proteomes" id="UP000231962"/>
    </source>
</evidence>
<dbReference type="AlphaFoldDB" id="A0A2M9ZQ02"/>
<dbReference type="GO" id="GO:0016491">
    <property type="term" value="F:oxidoreductase activity"/>
    <property type="evidence" value="ECO:0007669"/>
    <property type="project" value="UniProtKB-KW"/>
</dbReference>
<keyword evidence="1" id="KW-0560">Oxidoreductase</keyword>
<dbReference type="OrthoDB" id="277294at2"/>
<organism evidence="3 5">
    <name type="scientific">Leptospira perolatii</name>
    <dbReference type="NCBI Taxonomy" id="2023191"/>
    <lineage>
        <taxon>Bacteria</taxon>
        <taxon>Pseudomonadati</taxon>
        <taxon>Spirochaetota</taxon>
        <taxon>Spirochaetia</taxon>
        <taxon>Leptospirales</taxon>
        <taxon>Leptospiraceae</taxon>
        <taxon>Leptospira</taxon>
    </lineage>
</organism>
<dbReference type="Proteomes" id="UP000231962">
    <property type="component" value="Unassembled WGS sequence"/>
</dbReference>
<protein>
    <recommendedName>
        <fullName evidence="6">Iron-containing redox enzyme family protein</fullName>
    </recommendedName>
</protein>
<dbReference type="InterPro" id="IPR039068">
    <property type="entry name" value="PqqC-like"/>
</dbReference>
<dbReference type="SUPFAM" id="SSF48613">
    <property type="entry name" value="Heme oxygenase-like"/>
    <property type="match status" value="1"/>
</dbReference>
<dbReference type="Proteomes" id="UP000231990">
    <property type="component" value="Unassembled WGS sequence"/>
</dbReference>
<dbReference type="PANTHER" id="PTHR40279">
    <property type="entry name" value="PQQC-LIKE PROTEIN"/>
    <property type="match status" value="1"/>
</dbReference>
<reference evidence="4 5" key="1">
    <citation type="submission" date="2017-07" db="EMBL/GenBank/DDBJ databases">
        <title>Leptospira spp. isolated from tropical soils.</title>
        <authorList>
            <person name="Thibeaux R."/>
            <person name="Iraola G."/>
            <person name="Ferres I."/>
            <person name="Bierque E."/>
            <person name="Girault D."/>
            <person name="Soupe-Gilbert M.-E."/>
            <person name="Picardeau M."/>
            <person name="Goarant C."/>
        </authorList>
    </citation>
    <scope>NUCLEOTIDE SEQUENCE [LARGE SCALE GENOMIC DNA]</scope>
    <source>
        <strain evidence="3 5">FH1-B-B1</strain>
        <strain evidence="2 4">FH1-B-C1</strain>
    </source>
</reference>
<dbReference type="EMBL" id="NPDZ01000002">
    <property type="protein sequence ID" value="PJZ74124.1"/>
    <property type="molecule type" value="Genomic_DNA"/>
</dbReference>
<gene>
    <name evidence="2" type="ORF">CH360_13165</name>
    <name evidence="3" type="ORF">CH373_04165</name>
</gene>
<evidence type="ECO:0008006" key="6">
    <source>
        <dbReference type="Google" id="ProtNLM"/>
    </source>
</evidence>
<keyword evidence="4" id="KW-1185">Reference proteome</keyword>
<dbReference type="RefSeq" id="WP_100714512.1">
    <property type="nucleotide sequence ID" value="NZ_NPDY01000013.1"/>
</dbReference>